<dbReference type="EMBL" id="JAXLQG010000002">
    <property type="protein sequence ID" value="KAK5543499.1"/>
    <property type="molecule type" value="Genomic_DNA"/>
</dbReference>
<gene>
    <name evidence="1" type="ORF">LTR25_001113</name>
</gene>
<proteinExistence type="predicted"/>
<protein>
    <submittedName>
        <fullName evidence="1">Uncharacterized protein</fullName>
    </submittedName>
</protein>
<evidence type="ECO:0000313" key="2">
    <source>
        <dbReference type="Proteomes" id="UP001345827"/>
    </source>
</evidence>
<evidence type="ECO:0000313" key="1">
    <source>
        <dbReference type="EMBL" id="KAK5543499.1"/>
    </source>
</evidence>
<comment type="caution">
    <text evidence="1">The sequence shown here is derived from an EMBL/GenBank/DDBJ whole genome shotgun (WGS) entry which is preliminary data.</text>
</comment>
<reference evidence="1 2" key="1">
    <citation type="submission" date="2023-06" db="EMBL/GenBank/DDBJ databases">
        <title>Black Yeasts Isolated from many extreme environments.</title>
        <authorList>
            <person name="Coleine C."/>
            <person name="Stajich J.E."/>
            <person name="Selbmann L."/>
        </authorList>
    </citation>
    <scope>NUCLEOTIDE SEQUENCE [LARGE SCALE GENOMIC DNA]</scope>
    <source>
        <strain evidence="1 2">CCFEE 5887</strain>
    </source>
</reference>
<organism evidence="1 2">
    <name type="scientific">Vermiconidia calcicola</name>
    <dbReference type="NCBI Taxonomy" id="1690605"/>
    <lineage>
        <taxon>Eukaryota</taxon>
        <taxon>Fungi</taxon>
        <taxon>Dikarya</taxon>
        <taxon>Ascomycota</taxon>
        <taxon>Pezizomycotina</taxon>
        <taxon>Dothideomycetes</taxon>
        <taxon>Dothideomycetidae</taxon>
        <taxon>Mycosphaerellales</taxon>
        <taxon>Extremaceae</taxon>
        <taxon>Vermiconidia</taxon>
    </lineage>
</organism>
<sequence>MGRNLPARHAYEAIVSVLVTTRGVWNNFLRIHTDRWNLQIVPSSTSTRKVDQYRNANTAEVCARLALSM</sequence>
<dbReference type="Proteomes" id="UP001345827">
    <property type="component" value="Unassembled WGS sequence"/>
</dbReference>
<dbReference type="AlphaFoldDB" id="A0AAV9QGK1"/>
<keyword evidence="2" id="KW-1185">Reference proteome</keyword>
<name>A0AAV9QGK1_9PEZI</name>
<accession>A0AAV9QGK1</accession>